<dbReference type="Proteomes" id="UP000198846">
    <property type="component" value="Unassembled WGS sequence"/>
</dbReference>
<reference evidence="2 3" key="1">
    <citation type="submission" date="2016-10" db="EMBL/GenBank/DDBJ databases">
        <authorList>
            <person name="de Groot N.N."/>
        </authorList>
    </citation>
    <scope>NUCLEOTIDE SEQUENCE [LARGE SCALE GENOMIC DNA]</scope>
    <source>
        <strain evidence="2 3">DSM 23842</strain>
    </source>
</reference>
<evidence type="ECO:0000313" key="2">
    <source>
        <dbReference type="EMBL" id="SEA44463.1"/>
    </source>
</evidence>
<dbReference type="AlphaFoldDB" id="A0A1H4B8H5"/>
<dbReference type="InterPro" id="IPR026881">
    <property type="entry name" value="WYL_dom"/>
</dbReference>
<dbReference type="EMBL" id="FNQK01000013">
    <property type="protein sequence ID" value="SEA44463.1"/>
    <property type="molecule type" value="Genomic_DNA"/>
</dbReference>
<dbReference type="InterPro" id="IPR051534">
    <property type="entry name" value="CBASS_pafABC_assoc_protein"/>
</dbReference>
<feature type="domain" description="WYL" evidence="1">
    <location>
        <begin position="121"/>
        <end position="189"/>
    </location>
</feature>
<proteinExistence type="predicted"/>
<protein>
    <submittedName>
        <fullName evidence="2">Predicted DNA-binding transcriptional regulator YafY, contains an HTH and WYL domains</fullName>
    </submittedName>
</protein>
<sequence>MSDYKVLKRLNCVAQLIKFHPNISKKQLLERLRHDYDLEVAERTFERDKNILESDFGITITYNHKSRGYILDDNEESLNQFFKFAQFAAMAEIYQNGIKDYKSFQKWVLPEDSSGFTGVQHFKKLIQAISTKHKISFQKENYYGGTKKTYTVSPLCLKEYANRWYLIAVVDGESEIKNFGIDRLSQIEIKNTKSLKIENFKKQLKQYDEVVGLNYTESKNNYPEKIILKAHNNQLKYLRSLPIHKSQICIDGKANDWGHATYLLKPNYEFEIQILKLGNMVEVLEPLWFREKIKKHISEMYNMYN</sequence>
<dbReference type="RefSeq" id="WP_092135021.1">
    <property type="nucleotide sequence ID" value="NZ_FNQK01000013.1"/>
</dbReference>
<accession>A0A1H4B8H5</accession>
<dbReference type="PROSITE" id="PS52050">
    <property type="entry name" value="WYL"/>
    <property type="match status" value="1"/>
</dbReference>
<keyword evidence="3" id="KW-1185">Reference proteome</keyword>
<keyword evidence="2" id="KW-0238">DNA-binding</keyword>
<name>A0A1H4B8H5_BIZPA</name>
<dbReference type="Pfam" id="PF13280">
    <property type="entry name" value="WYL"/>
    <property type="match status" value="1"/>
</dbReference>
<dbReference type="STRING" id="283786.SAMN04487990_11391"/>
<gene>
    <name evidence="2" type="ORF">SAMN04487990_11391</name>
</gene>
<dbReference type="PANTHER" id="PTHR34580:SF9">
    <property type="entry name" value="SLL5097 PROTEIN"/>
    <property type="match status" value="1"/>
</dbReference>
<evidence type="ECO:0000259" key="1">
    <source>
        <dbReference type="Pfam" id="PF13280"/>
    </source>
</evidence>
<dbReference type="PANTHER" id="PTHR34580">
    <property type="match status" value="1"/>
</dbReference>
<dbReference type="OrthoDB" id="9791262at2"/>
<dbReference type="GO" id="GO:0003677">
    <property type="term" value="F:DNA binding"/>
    <property type="evidence" value="ECO:0007669"/>
    <property type="project" value="UniProtKB-KW"/>
</dbReference>
<organism evidence="2 3">
    <name type="scientific">Bizionia paragorgiae</name>
    <dbReference type="NCBI Taxonomy" id="283786"/>
    <lineage>
        <taxon>Bacteria</taxon>
        <taxon>Pseudomonadati</taxon>
        <taxon>Bacteroidota</taxon>
        <taxon>Flavobacteriia</taxon>
        <taxon>Flavobacteriales</taxon>
        <taxon>Flavobacteriaceae</taxon>
        <taxon>Bizionia</taxon>
    </lineage>
</organism>
<evidence type="ECO:0000313" key="3">
    <source>
        <dbReference type="Proteomes" id="UP000198846"/>
    </source>
</evidence>